<dbReference type="AlphaFoldDB" id="A0AAW1R1K2"/>
<evidence type="ECO:0000256" key="6">
    <source>
        <dbReference type="ARBA" id="ARBA00023055"/>
    </source>
</evidence>
<comment type="similarity">
    <text evidence="2">Belongs to the NPC2 family.</text>
</comment>
<organism evidence="8 9">
    <name type="scientific">Elliptochloris bilobata</name>
    <dbReference type="NCBI Taxonomy" id="381761"/>
    <lineage>
        <taxon>Eukaryota</taxon>
        <taxon>Viridiplantae</taxon>
        <taxon>Chlorophyta</taxon>
        <taxon>core chlorophytes</taxon>
        <taxon>Trebouxiophyceae</taxon>
        <taxon>Trebouxiophyceae incertae sedis</taxon>
        <taxon>Elliptochloris clade</taxon>
        <taxon>Elliptochloris</taxon>
    </lineage>
</organism>
<dbReference type="GO" id="GO:0015918">
    <property type="term" value="P:sterol transport"/>
    <property type="evidence" value="ECO:0007669"/>
    <property type="project" value="InterPro"/>
</dbReference>
<comment type="subunit">
    <text evidence="3">Monomer.</text>
</comment>
<dbReference type="PANTHER" id="PTHR11306:SF0">
    <property type="entry name" value="PHOSPHATIDYLGLYCEROL_PHOSPHATIDYLINOSITOL TRANSFER PROTEIN"/>
    <property type="match status" value="1"/>
</dbReference>
<evidence type="ECO:0000256" key="2">
    <source>
        <dbReference type="ARBA" id="ARBA00006370"/>
    </source>
</evidence>
<evidence type="ECO:0000256" key="4">
    <source>
        <dbReference type="ARBA" id="ARBA00022448"/>
    </source>
</evidence>
<comment type="function">
    <text evidence="1">Catalyzes the intermembrane transfer of phosphatidylglycerol and phosphatidylinositol.</text>
</comment>
<dbReference type="EMBL" id="JALJOU010000055">
    <property type="protein sequence ID" value="KAK9827719.1"/>
    <property type="molecule type" value="Genomic_DNA"/>
</dbReference>
<dbReference type="SUPFAM" id="SSF81296">
    <property type="entry name" value="E set domains"/>
    <property type="match status" value="1"/>
</dbReference>
<name>A0AAW1R1K2_9CHLO</name>
<dbReference type="InterPro" id="IPR014756">
    <property type="entry name" value="Ig_E-set"/>
</dbReference>
<keyword evidence="9" id="KW-1185">Reference proteome</keyword>
<proteinExistence type="inferred from homology"/>
<accession>A0AAW1R1K2</accession>
<evidence type="ECO:0000256" key="3">
    <source>
        <dbReference type="ARBA" id="ARBA00011245"/>
    </source>
</evidence>
<evidence type="ECO:0000259" key="7">
    <source>
        <dbReference type="SMART" id="SM00737"/>
    </source>
</evidence>
<comment type="caution">
    <text evidence="8">The sequence shown here is derived from an EMBL/GenBank/DDBJ whole genome shotgun (WGS) entry which is preliminary data.</text>
</comment>
<reference evidence="8 9" key="1">
    <citation type="journal article" date="2024" name="Nat. Commun.">
        <title>Phylogenomics reveals the evolutionary origins of lichenization in chlorophyte algae.</title>
        <authorList>
            <person name="Puginier C."/>
            <person name="Libourel C."/>
            <person name="Otte J."/>
            <person name="Skaloud P."/>
            <person name="Haon M."/>
            <person name="Grisel S."/>
            <person name="Petersen M."/>
            <person name="Berrin J.G."/>
            <person name="Delaux P.M."/>
            <person name="Dal Grande F."/>
            <person name="Keller J."/>
        </authorList>
    </citation>
    <scope>NUCLEOTIDE SEQUENCE [LARGE SCALE GENOMIC DNA]</scope>
    <source>
        <strain evidence="8 9">SAG 245.80</strain>
    </source>
</reference>
<dbReference type="Pfam" id="PF02221">
    <property type="entry name" value="E1_DerP2_DerF2"/>
    <property type="match status" value="1"/>
</dbReference>
<dbReference type="SMART" id="SM00737">
    <property type="entry name" value="ML"/>
    <property type="match status" value="1"/>
</dbReference>
<dbReference type="InterPro" id="IPR039670">
    <property type="entry name" value="NPC2-like"/>
</dbReference>
<evidence type="ECO:0000256" key="5">
    <source>
        <dbReference type="ARBA" id="ARBA00022729"/>
    </source>
</evidence>
<dbReference type="Proteomes" id="UP001445335">
    <property type="component" value="Unassembled WGS sequence"/>
</dbReference>
<evidence type="ECO:0000313" key="9">
    <source>
        <dbReference type="Proteomes" id="UP001445335"/>
    </source>
</evidence>
<dbReference type="Gene3D" id="2.60.40.770">
    <property type="match status" value="1"/>
</dbReference>
<keyword evidence="5" id="KW-0732">Signal</keyword>
<protein>
    <recommendedName>
        <fullName evidence="7">MD-2-related lipid-recognition domain-containing protein</fullName>
    </recommendedName>
</protein>
<evidence type="ECO:0000313" key="8">
    <source>
        <dbReference type="EMBL" id="KAK9827719.1"/>
    </source>
</evidence>
<dbReference type="GO" id="GO:0032934">
    <property type="term" value="F:sterol binding"/>
    <property type="evidence" value="ECO:0007669"/>
    <property type="project" value="InterPro"/>
</dbReference>
<dbReference type="InterPro" id="IPR003172">
    <property type="entry name" value="ML_dom"/>
</dbReference>
<sequence>MSPDPPYPGSTASFVVEAVADTRLESGTLDIGVSYHGFPIYTQSQDLCDATSCPVKKGPLTLTLEESFPIITPPGPYTVRLSAVGVDPIAPLLCLDVDFSVVPQSARNGASAE</sequence>
<evidence type="ECO:0000256" key="1">
    <source>
        <dbReference type="ARBA" id="ARBA00002053"/>
    </source>
</evidence>
<keyword evidence="6" id="KW-0445">Lipid transport</keyword>
<feature type="domain" description="MD-2-related lipid-recognition" evidence="7">
    <location>
        <begin position="2"/>
        <end position="99"/>
    </location>
</feature>
<dbReference type="PANTHER" id="PTHR11306">
    <property type="entry name" value="NIEMANN PICK TYPE C2 PROTEIN NPC2-RELATED"/>
    <property type="match status" value="1"/>
</dbReference>
<keyword evidence="4" id="KW-0813">Transport</keyword>
<gene>
    <name evidence="8" type="ORF">WJX81_004847</name>
</gene>